<gene>
    <name evidence="1" type="ORF">DBO85_18810</name>
</gene>
<name>A0A2T5P4Z6_9PSED</name>
<sequence length="70" mass="7671">MKQPVADIATEAADGYVLCQDCGHVEPWTADRHQEREACSRCGGQFCGCDACNELARLAVQFQTPDEVKP</sequence>
<proteinExistence type="predicted"/>
<reference evidence="1 2" key="1">
    <citation type="submission" date="2018-04" db="EMBL/GenBank/DDBJ databases">
        <title>Pseudomonas sp. nov., isolated from mangrove soil.</title>
        <authorList>
            <person name="Chen C."/>
        </authorList>
    </citation>
    <scope>NUCLEOTIDE SEQUENCE [LARGE SCALE GENOMIC DNA]</scope>
    <source>
        <strain evidence="1 2">TC-11</strain>
    </source>
</reference>
<dbReference type="EMBL" id="QASN01000022">
    <property type="protein sequence ID" value="PTU72802.1"/>
    <property type="molecule type" value="Genomic_DNA"/>
</dbReference>
<protein>
    <submittedName>
        <fullName evidence="1">Uncharacterized protein</fullName>
    </submittedName>
</protein>
<keyword evidence="2" id="KW-1185">Reference proteome</keyword>
<evidence type="ECO:0000313" key="1">
    <source>
        <dbReference type="EMBL" id="PTU72802.1"/>
    </source>
</evidence>
<accession>A0A2T5P4Z6</accession>
<organism evidence="1 2">
    <name type="scientific">Pseudomonas mangrovi</name>
    <dbReference type="NCBI Taxonomy" id="2161748"/>
    <lineage>
        <taxon>Bacteria</taxon>
        <taxon>Pseudomonadati</taxon>
        <taxon>Pseudomonadota</taxon>
        <taxon>Gammaproteobacteria</taxon>
        <taxon>Pseudomonadales</taxon>
        <taxon>Pseudomonadaceae</taxon>
        <taxon>Pseudomonas</taxon>
    </lineage>
</organism>
<comment type="caution">
    <text evidence="1">The sequence shown here is derived from an EMBL/GenBank/DDBJ whole genome shotgun (WGS) entry which is preliminary data.</text>
</comment>
<dbReference type="Proteomes" id="UP000244064">
    <property type="component" value="Unassembled WGS sequence"/>
</dbReference>
<dbReference type="AlphaFoldDB" id="A0A2T5P4Z6"/>
<evidence type="ECO:0000313" key="2">
    <source>
        <dbReference type="Proteomes" id="UP000244064"/>
    </source>
</evidence>